<dbReference type="Proteomes" id="UP001055811">
    <property type="component" value="Linkage Group LG03"/>
</dbReference>
<protein>
    <submittedName>
        <fullName evidence="1">Uncharacterized protein</fullName>
    </submittedName>
</protein>
<evidence type="ECO:0000313" key="2">
    <source>
        <dbReference type="Proteomes" id="UP001055811"/>
    </source>
</evidence>
<reference evidence="2" key="1">
    <citation type="journal article" date="2022" name="Mol. Ecol. Resour.">
        <title>The genomes of chicory, endive, great burdock and yacon provide insights into Asteraceae palaeo-polyploidization history and plant inulin production.</title>
        <authorList>
            <person name="Fan W."/>
            <person name="Wang S."/>
            <person name="Wang H."/>
            <person name="Wang A."/>
            <person name="Jiang F."/>
            <person name="Liu H."/>
            <person name="Zhao H."/>
            <person name="Xu D."/>
            <person name="Zhang Y."/>
        </authorList>
    </citation>
    <scope>NUCLEOTIDE SEQUENCE [LARGE SCALE GENOMIC DNA]</scope>
    <source>
        <strain evidence="2">cv. Punajuju</strain>
    </source>
</reference>
<keyword evidence="2" id="KW-1185">Reference proteome</keyword>
<sequence length="75" mass="8573">MSFSSYIIGSKFLTRNATYNQLIGELTDILGIFHLYPHCIYLPILLWVIFPRASAHCRILVLETKNFDGNLASLQ</sequence>
<organism evidence="1 2">
    <name type="scientific">Cichorium intybus</name>
    <name type="common">Chicory</name>
    <dbReference type="NCBI Taxonomy" id="13427"/>
    <lineage>
        <taxon>Eukaryota</taxon>
        <taxon>Viridiplantae</taxon>
        <taxon>Streptophyta</taxon>
        <taxon>Embryophyta</taxon>
        <taxon>Tracheophyta</taxon>
        <taxon>Spermatophyta</taxon>
        <taxon>Magnoliopsida</taxon>
        <taxon>eudicotyledons</taxon>
        <taxon>Gunneridae</taxon>
        <taxon>Pentapetalae</taxon>
        <taxon>asterids</taxon>
        <taxon>campanulids</taxon>
        <taxon>Asterales</taxon>
        <taxon>Asteraceae</taxon>
        <taxon>Cichorioideae</taxon>
        <taxon>Cichorieae</taxon>
        <taxon>Cichoriinae</taxon>
        <taxon>Cichorium</taxon>
    </lineage>
</organism>
<accession>A0ACB9F4M5</accession>
<evidence type="ECO:0000313" key="1">
    <source>
        <dbReference type="EMBL" id="KAI3766067.1"/>
    </source>
</evidence>
<name>A0ACB9F4M5_CICIN</name>
<gene>
    <name evidence="1" type="ORF">L2E82_16116</name>
</gene>
<reference evidence="1 2" key="2">
    <citation type="journal article" date="2022" name="Mol. Ecol. Resour.">
        <title>The genomes of chicory, endive, great burdock and yacon provide insights into Asteraceae paleo-polyploidization history and plant inulin production.</title>
        <authorList>
            <person name="Fan W."/>
            <person name="Wang S."/>
            <person name="Wang H."/>
            <person name="Wang A."/>
            <person name="Jiang F."/>
            <person name="Liu H."/>
            <person name="Zhao H."/>
            <person name="Xu D."/>
            <person name="Zhang Y."/>
        </authorList>
    </citation>
    <scope>NUCLEOTIDE SEQUENCE [LARGE SCALE GENOMIC DNA]</scope>
    <source>
        <strain evidence="2">cv. Punajuju</strain>
        <tissue evidence="1">Leaves</tissue>
    </source>
</reference>
<proteinExistence type="predicted"/>
<dbReference type="EMBL" id="CM042011">
    <property type="protein sequence ID" value="KAI3766067.1"/>
    <property type="molecule type" value="Genomic_DNA"/>
</dbReference>
<comment type="caution">
    <text evidence="1">The sequence shown here is derived from an EMBL/GenBank/DDBJ whole genome shotgun (WGS) entry which is preliminary data.</text>
</comment>